<organism evidence="1 2">
    <name type="scientific">Rhizobium esperanzae</name>
    <dbReference type="NCBI Taxonomy" id="1967781"/>
    <lineage>
        <taxon>Bacteria</taxon>
        <taxon>Pseudomonadati</taxon>
        <taxon>Pseudomonadota</taxon>
        <taxon>Alphaproteobacteria</taxon>
        <taxon>Hyphomicrobiales</taxon>
        <taxon>Rhizobiaceae</taxon>
        <taxon>Rhizobium/Agrobacterium group</taxon>
        <taxon>Rhizobium</taxon>
    </lineage>
</organism>
<dbReference type="AlphaFoldDB" id="A0A2D0AAG7"/>
<dbReference type="InterPro" id="IPR010680">
    <property type="entry name" value="TraH_2"/>
</dbReference>
<comment type="caution">
    <text evidence="1">The sequence shown here is derived from an EMBL/GenBank/DDBJ whole genome shotgun (WGS) entry which is preliminary data.</text>
</comment>
<reference evidence="1 2" key="1">
    <citation type="submission" date="2017-03" db="EMBL/GenBank/DDBJ databases">
        <title>Genome of strain Rhizobium sp. CNPSo 668.</title>
        <authorList>
            <person name="Ribeiro R."/>
        </authorList>
    </citation>
    <scope>NUCLEOTIDE SEQUENCE [LARGE SCALE GENOMIC DNA]</scope>
    <source>
        <strain evidence="1 2">CNPSo 668</strain>
    </source>
</reference>
<dbReference type="Proteomes" id="UP000197269">
    <property type="component" value="Unassembled WGS sequence"/>
</dbReference>
<dbReference type="EMBL" id="MXPU01000023">
    <property type="protein sequence ID" value="OWO91530.1"/>
    <property type="molecule type" value="Genomic_DNA"/>
</dbReference>
<protein>
    <submittedName>
        <fullName evidence="1">Conjugal transfer protein TraH</fullName>
    </submittedName>
</protein>
<evidence type="ECO:0000313" key="1">
    <source>
        <dbReference type="EMBL" id="OWO91530.1"/>
    </source>
</evidence>
<dbReference type="NCBIfam" id="NF010417">
    <property type="entry name" value="PRK13843.1"/>
    <property type="match status" value="1"/>
</dbReference>
<gene>
    <name evidence="1" type="ORF">B5E41_26390</name>
</gene>
<accession>A0A2D0AAG7</accession>
<proteinExistence type="predicted"/>
<sequence length="207" mass="22066">MLDAAQIKDCADPSLTPAIVEQFVTAAGSADPLAVTVRSGGRLILVPKAKSPDEAMDIVRQYTGKAVVRVGLTQFPAGVGVKDLADLKPDLIDACQNLRKGTAMFAKIIRIVAKWYGNPKSDDVFPQIFEDSVYAWKTGVFEGVGVFQADDPGGAIINQTELKDGGETEFVDEATPSQTDAEPQELEEVGKAGMRIDLSRIGGQKGL</sequence>
<dbReference type="RefSeq" id="WP_088396708.1">
    <property type="nucleotide sequence ID" value="NZ_MXPU01000023.1"/>
</dbReference>
<name>A0A2D0AAG7_9HYPH</name>
<evidence type="ECO:0000313" key="2">
    <source>
        <dbReference type="Proteomes" id="UP000197269"/>
    </source>
</evidence>
<dbReference type="Pfam" id="PF06871">
    <property type="entry name" value="TraH_2"/>
    <property type="match status" value="1"/>
</dbReference>